<evidence type="ECO:0000313" key="2">
    <source>
        <dbReference type="Proteomes" id="UP000796761"/>
    </source>
</evidence>
<gene>
    <name evidence="1" type="ORF">HGM15179_003529</name>
</gene>
<dbReference type="Proteomes" id="UP000796761">
    <property type="component" value="Unassembled WGS sequence"/>
</dbReference>
<sequence>MLNEVAPLQLLENNFRTGGCALKESTAHGGPMLKWGPSRSVIYEDKPLQEWVFCQDLSPCRRLMLGQSVPEGLQPMLEQRVENCSYRKTHTGVVHEGLCPVGHHDGAREECEEEGRAEKICDEVDTSPFPIPLCYL</sequence>
<accession>A0A8K1GQT5</accession>
<dbReference type="EMBL" id="SWJQ01000070">
    <property type="protein sequence ID" value="TRZ23565.1"/>
    <property type="molecule type" value="Genomic_DNA"/>
</dbReference>
<protein>
    <submittedName>
        <fullName evidence="1">Uncharacterized protein</fullName>
    </submittedName>
</protein>
<organism evidence="1 2">
    <name type="scientific">Zosterops borbonicus</name>
    <dbReference type="NCBI Taxonomy" id="364589"/>
    <lineage>
        <taxon>Eukaryota</taxon>
        <taxon>Metazoa</taxon>
        <taxon>Chordata</taxon>
        <taxon>Craniata</taxon>
        <taxon>Vertebrata</taxon>
        <taxon>Euteleostomi</taxon>
        <taxon>Archelosauria</taxon>
        <taxon>Archosauria</taxon>
        <taxon>Dinosauria</taxon>
        <taxon>Saurischia</taxon>
        <taxon>Theropoda</taxon>
        <taxon>Coelurosauria</taxon>
        <taxon>Aves</taxon>
        <taxon>Neognathae</taxon>
        <taxon>Neoaves</taxon>
        <taxon>Telluraves</taxon>
        <taxon>Australaves</taxon>
        <taxon>Passeriformes</taxon>
        <taxon>Sylvioidea</taxon>
        <taxon>Zosteropidae</taxon>
        <taxon>Zosterops</taxon>
    </lineage>
</organism>
<proteinExistence type="predicted"/>
<reference evidence="1" key="1">
    <citation type="submission" date="2019-04" db="EMBL/GenBank/DDBJ databases">
        <title>Genome assembly of Zosterops borbonicus 15179.</title>
        <authorList>
            <person name="Leroy T."/>
            <person name="Anselmetti Y."/>
            <person name="Tilak M.-K."/>
            <person name="Nabholz B."/>
        </authorList>
    </citation>
    <scope>NUCLEOTIDE SEQUENCE</scope>
    <source>
        <strain evidence="1">HGM_15179</strain>
        <tissue evidence="1">Muscle</tissue>
    </source>
</reference>
<name>A0A8K1GQT5_9PASS</name>
<keyword evidence="2" id="KW-1185">Reference proteome</keyword>
<dbReference type="AlphaFoldDB" id="A0A8K1GQT5"/>
<evidence type="ECO:0000313" key="1">
    <source>
        <dbReference type="EMBL" id="TRZ23565.1"/>
    </source>
</evidence>
<comment type="caution">
    <text evidence="1">The sequence shown here is derived from an EMBL/GenBank/DDBJ whole genome shotgun (WGS) entry which is preliminary data.</text>
</comment>